<organism evidence="6 7">
    <name type="scientific">Pseudopedobacter saltans</name>
    <dbReference type="NCBI Taxonomy" id="151895"/>
    <lineage>
        <taxon>Bacteria</taxon>
        <taxon>Pseudomonadati</taxon>
        <taxon>Bacteroidota</taxon>
        <taxon>Sphingobacteriia</taxon>
        <taxon>Sphingobacteriales</taxon>
        <taxon>Sphingobacteriaceae</taxon>
        <taxon>Pseudopedobacter</taxon>
    </lineage>
</organism>
<dbReference type="Gene3D" id="2.40.420.20">
    <property type="match status" value="1"/>
</dbReference>
<protein>
    <submittedName>
        <fullName evidence="6">Efflux RND transporter periplasmic adaptor subunit</fullName>
    </submittedName>
</protein>
<evidence type="ECO:0000259" key="3">
    <source>
        <dbReference type="Pfam" id="PF25917"/>
    </source>
</evidence>
<dbReference type="Proteomes" id="UP000249645">
    <property type="component" value="Unassembled WGS sequence"/>
</dbReference>
<evidence type="ECO:0000313" key="7">
    <source>
        <dbReference type="Proteomes" id="UP000249645"/>
    </source>
</evidence>
<dbReference type="GO" id="GO:0022857">
    <property type="term" value="F:transmembrane transporter activity"/>
    <property type="evidence" value="ECO:0007669"/>
    <property type="project" value="InterPro"/>
</dbReference>
<dbReference type="Gene3D" id="2.40.30.170">
    <property type="match status" value="1"/>
</dbReference>
<feature type="region of interest" description="Disordered" evidence="2">
    <location>
        <begin position="363"/>
        <end position="387"/>
    </location>
</feature>
<evidence type="ECO:0000256" key="2">
    <source>
        <dbReference type="SAM" id="MobiDB-lite"/>
    </source>
</evidence>
<dbReference type="Pfam" id="PF25917">
    <property type="entry name" value="BSH_RND"/>
    <property type="match status" value="1"/>
</dbReference>
<reference evidence="6 7" key="1">
    <citation type="submission" date="2017-11" db="EMBL/GenBank/DDBJ databases">
        <title>Infants hospitalized years apart are colonized by the same room-sourced microbial strains.</title>
        <authorList>
            <person name="Brooks B."/>
            <person name="Olm M.R."/>
            <person name="Firek B.A."/>
            <person name="Baker R."/>
            <person name="Thomas B.C."/>
            <person name="Morowitz M.J."/>
            <person name="Banfield J.F."/>
        </authorList>
    </citation>
    <scope>NUCLEOTIDE SEQUENCE [LARGE SCALE GENOMIC DNA]</scope>
    <source>
        <strain evidence="6">S2_009_000_R2_76</strain>
    </source>
</reference>
<sequence length="387" mass="41115">MSLYTTQKITGLALLFALASCGGNKQGGAAAGMPDPNAPIPVTDTVVGYSNADFSDQFPGSVTAFQQVSLTPQVTGYVTGIHFKDGQRVTKGQLLYTIDDQVYSANLGNADANIAVQQAAVDKAQKDYDRYHMLDKEDAVAKQQVDYADAALQSAKKQLAAAKASASGVRSNVRFTKIYAPFSGTLGISQVRIGMAVFAGQTVMNTISTNNPIAVDFNVDQINVNRFIALQQSKSSIFQIRVGGDSIYQAKGFVSMIDRAADMQTGTVKVRLSFPNDKDQLKPGMNATVLVGDQKKALLIPTKAIVAQLGEFYVYVIGDSSKVTQSKLKLGNTSGVYTAVESGLKDGDKIVVDGTQNLREGSKVINQKDMAQKQAAQGGAQQAGGKK</sequence>
<dbReference type="InterPro" id="IPR058637">
    <property type="entry name" value="YknX-like_C"/>
</dbReference>
<feature type="domain" description="Multidrug resistance protein MdtA-like beta-barrel" evidence="4">
    <location>
        <begin position="212"/>
        <end position="291"/>
    </location>
</feature>
<feature type="domain" description="Multidrug resistance protein MdtA-like barrel-sandwich hybrid" evidence="3">
    <location>
        <begin position="67"/>
        <end position="205"/>
    </location>
</feature>
<gene>
    <name evidence="6" type="ORF">DI598_01400</name>
</gene>
<feature type="compositionally biased region" description="Low complexity" evidence="2">
    <location>
        <begin position="372"/>
        <end position="387"/>
    </location>
</feature>
<proteinExistence type="inferred from homology"/>
<dbReference type="GO" id="GO:0046677">
    <property type="term" value="P:response to antibiotic"/>
    <property type="evidence" value="ECO:0007669"/>
    <property type="project" value="TreeGrafter"/>
</dbReference>
<name>A0A2W5FB25_9SPHI</name>
<dbReference type="EMBL" id="QFOI01000011">
    <property type="protein sequence ID" value="PZP52153.1"/>
    <property type="molecule type" value="Genomic_DNA"/>
</dbReference>
<comment type="similarity">
    <text evidence="1">Belongs to the membrane fusion protein (MFP) (TC 8.A.1) family.</text>
</comment>
<dbReference type="GO" id="GO:0005886">
    <property type="term" value="C:plasma membrane"/>
    <property type="evidence" value="ECO:0007669"/>
    <property type="project" value="TreeGrafter"/>
</dbReference>
<dbReference type="Gene3D" id="1.10.287.470">
    <property type="entry name" value="Helix hairpin bin"/>
    <property type="match status" value="1"/>
</dbReference>
<accession>A0A2W5FB25</accession>
<dbReference type="InterPro" id="IPR006143">
    <property type="entry name" value="RND_pump_MFP"/>
</dbReference>
<dbReference type="NCBIfam" id="TIGR01730">
    <property type="entry name" value="RND_mfp"/>
    <property type="match status" value="1"/>
</dbReference>
<dbReference type="Pfam" id="PF25944">
    <property type="entry name" value="Beta-barrel_RND"/>
    <property type="match status" value="1"/>
</dbReference>
<dbReference type="Gene3D" id="2.40.50.100">
    <property type="match status" value="1"/>
</dbReference>
<evidence type="ECO:0000313" key="6">
    <source>
        <dbReference type="EMBL" id="PZP52153.1"/>
    </source>
</evidence>
<dbReference type="AlphaFoldDB" id="A0A2W5FB25"/>
<dbReference type="SUPFAM" id="SSF111369">
    <property type="entry name" value="HlyD-like secretion proteins"/>
    <property type="match status" value="1"/>
</dbReference>
<dbReference type="InterPro" id="IPR058626">
    <property type="entry name" value="MdtA-like_b-barrel"/>
</dbReference>
<comment type="caution">
    <text evidence="6">The sequence shown here is derived from an EMBL/GenBank/DDBJ whole genome shotgun (WGS) entry which is preliminary data.</text>
</comment>
<dbReference type="PANTHER" id="PTHR30158">
    <property type="entry name" value="ACRA/E-RELATED COMPONENT OF DRUG EFFLUX TRANSPORTER"/>
    <property type="match status" value="1"/>
</dbReference>
<evidence type="ECO:0000259" key="4">
    <source>
        <dbReference type="Pfam" id="PF25944"/>
    </source>
</evidence>
<evidence type="ECO:0000259" key="5">
    <source>
        <dbReference type="Pfam" id="PF25989"/>
    </source>
</evidence>
<evidence type="ECO:0000256" key="1">
    <source>
        <dbReference type="ARBA" id="ARBA00009477"/>
    </source>
</evidence>
<dbReference type="InterPro" id="IPR058625">
    <property type="entry name" value="MdtA-like_BSH"/>
</dbReference>
<dbReference type="Pfam" id="PF25989">
    <property type="entry name" value="YknX_C"/>
    <property type="match status" value="1"/>
</dbReference>
<feature type="domain" description="YknX-like C-terminal permuted SH3-like" evidence="5">
    <location>
        <begin position="298"/>
        <end position="365"/>
    </location>
</feature>
<dbReference type="GO" id="GO:0030313">
    <property type="term" value="C:cell envelope"/>
    <property type="evidence" value="ECO:0007669"/>
    <property type="project" value="UniProtKB-SubCell"/>
</dbReference>